<dbReference type="EMBL" id="BONC01000006">
    <property type="protein sequence ID" value="GIF55236.1"/>
    <property type="molecule type" value="Genomic_DNA"/>
</dbReference>
<dbReference type="Proteomes" id="UP000624325">
    <property type="component" value="Unassembled WGS sequence"/>
</dbReference>
<evidence type="ECO:0000313" key="2">
    <source>
        <dbReference type="Proteomes" id="UP000624325"/>
    </source>
</evidence>
<reference evidence="1 2" key="1">
    <citation type="submission" date="2021-01" db="EMBL/GenBank/DDBJ databases">
        <title>Whole genome shotgun sequence of Asanoa iriomotensis NBRC 100142.</title>
        <authorList>
            <person name="Komaki H."/>
            <person name="Tamura T."/>
        </authorList>
    </citation>
    <scope>NUCLEOTIDE SEQUENCE [LARGE SCALE GENOMIC DNA]</scope>
    <source>
        <strain evidence="1 2">NBRC 100142</strain>
    </source>
</reference>
<protein>
    <submittedName>
        <fullName evidence="1">Uncharacterized protein</fullName>
    </submittedName>
</protein>
<comment type="caution">
    <text evidence="1">The sequence shown here is derived from an EMBL/GenBank/DDBJ whole genome shotgun (WGS) entry which is preliminary data.</text>
</comment>
<organism evidence="1 2">
    <name type="scientific">Asanoa iriomotensis</name>
    <dbReference type="NCBI Taxonomy" id="234613"/>
    <lineage>
        <taxon>Bacteria</taxon>
        <taxon>Bacillati</taxon>
        <taxon>Actinomycetota</taxon>
        <taxon>Actinomycetes</taxon>
        <taxon>Micromonosporales</taxon>
        <taxon>Micromonosporaceae</taxon>
        <taxon>Asanoa</taxon>
    </lineage>
</organism>
<gene>
    <name evidence="1" type="ORF">Air01nite_13310</name>
</gene>
<name>A0ABQ4BXJ1_9ACTN</name>
<accession>A0ABQ4BXJ1</accession>
<keyword evidence="2" id="KW-1185">Reference proteome</keyword>
<proteinExistence type="predicted"/>
<sequence>MVLFLGGPWHDQRHDVTPTRQSAGRLPLHFAVPTFEGVRPRQVTYTRRFVRSAGTRIPVYVSPDYEGPARG</sequence>
<evidence type="ECO:0000313" key="1">
    <source>
        <dbReference type="EMBL" id="GIF55236.1"/>
    </source>
</evidence>